<dbReference type="InterPro" id="IPR052932">
    <property type="entry name" value="OprB_Porin"/>
</dbReference>
<keyword evidence="2" id="KW-0732">Signal</keyword>
<dbReference type="KEGG" id="ares:IWH25_05850"/>
<keyword evidence="4" id="KW-1185">Reference proteome</keyword>
<protein>
    <submittedName>
        <fullName evidence="3">Carbohydrate porin</fullName>
    </submittedName>
</protein>
<name>A0A974SR20_9RHOO</name>
<proteinExistence type="inferred from homology"/>
<feature type="signal peptide" evidence="2">
    <location>
        <begin position="1"/>
        <end position="26"/>
    </location>
</feature>
<dbReference type="GO" id="GO:0016020">
    <property type="term" value="C:membrane"/>
    <property type="evidence" value="ECO:0007669"/>
    <property type="project" value="InterPro"/>
</dbReference>
<evidence type="ECO:0000313" key="3">
    <source>
        <dbReference type="EMBL" id="QRJ64867.1"/>
    </source>
</evidence>
<dbReference type="AlphaFoldDB" id="A0A974SR20"/>
<evidence type="ECO:0000256" key="1">
    <source>
        <dbReference type="ARBA" id="ARBA00008769"/>
    </source>
</evidence>
<accession>A0A974SR20</accession>
<dbReference type="Gene3D" id="2.40.160.180">
    <property type="entry name" value="Carbohydrate-selective porin OprB"/>
    <property type="match status" value="1"/>
</dbReference>
<evidence type="ECO:0000256" key="2">
    <source>
        <dbReference type="RuleBase" id="RU363072"/>
    </source>
</evidence>
<dbReference type="PANTHER" id="PTHR37944">
    <property type="entry name" value="PORIN B"/>
    <property type="match status" value="1"/>
</dbReference>
<dbReference type="InterPro" id="IPR038673">
    <property type="entry name" value="OprB_sf"/>
</dbReference>
<evidence type="ECO:0000313" key="4">
    <source>
        <dbReference type="Proteomes" id="UP000663444"/>
    </source>
</evidence>
<feature type="chain" id="PRO_5038169804" evidence="2">
    <location>
        <begin position="27"/>
        <end position="439"/>
    </location>
</feature>
<dbReference type="Pfam" id="PF04966">
    <property type="entry name" value="OprB"/>
    <property type="match status" value="1"/>
</dbReference>
<sequence>MLDPVVCPVAAALLVALAVLSPTAHADDAPDFAASTLTGDWGGLRSATWSAGWQWEAGLKVDALRTRGAERDGTRTISHLDLKLRADLERLLGWGDTIAYVNVIDNRGAGPNARIGSLMGVSNIEVAVPTARLFHAWLQKGFADGRWSLLAGIYPIDSEFFALESAATLLHPAYGTPADLALTDTPSVFNNAAFGVRAKWLSPDRSVYAQGALLDGVPNDPAHPRRSTVRLSRRDGAFAIAELGWMPLESGHAFEPTDPAQVRLPQAQAAHERYEGVSKYALGLWRYSAQRPDLADDDAAGGSRGRRAQGGYLLAERTLWGLGDDPARHVSAFARYTFAGPDTTAIDRSWNLGLRVRGPFAGRPLDTLAFGWTRGRVADKYRQVQPGMGKAEEAFELSWRFELAPGVAWQPDLQRIRRPGGSDAARPVTVAGMRLDLVF</sequence>
<reference evidence="3" key="1">
    <citation type="submission" date="2020-11" db="EMBL/GenBank/DDBJ databases">
        <title>Azospira restricta DSM 18626 genome sequence.</title>
        <authorList>
            <person name="Moe W.M."/>
        </authorList>
    </citation>
    <scope>NUCLEOTIDE SEQUENCE</scope>
    <source>
        <strain evidence="3">DSM 18626</strain>
    </source>
</reference>
<dbReference type="EMBL" id="CP064781">
    <property type="protein sequence ID" value="QRJ64867.1"/>
    <property type="molecule type" value="Genomic_DNA"/>
</dbReference>
<dbReference type="Proteomes" id="UP000663444">
    <property type="component" value="Chromosome"/>
</dbReference>
<dbReference type="PANTHER" id="PTHR37944:SF1">
    <property type="entry name" value="PORIN B"/>
    <property type="match status" value="1"/>
</dbReference>
<dbReference type="GO" id="GO:0008643">
    <property type="term" value="P:carbohydrate transport"/>
    <property type="evidence" value="ECO:0007669"/>
    <property type="project" value="InterPro"/>
</dbReference>
<gene>
    <name evidence="3" type="ORF">IWH25_05850</name>
</gene>
<dbReference type="RefSeq" id="WP_203388395.1">
    <property type="nucleotide sequence ID" value="NZ_CP064781.1"/>
</dbReference>
<dbReference type="GO" id="GO:0015288">
    <property type="term" value="F:porin activity"/>
    <property type="evidence" value="ECO:0007669"/>
    <property type="project" value="InterPro"/>
</dbReference>
<dbReference type="InterPro" id="IPR007049">
    <property type="entry name" value="Carb-sel_porin_OprB"/>
</dbReference>
<comment type="similarity">
    <text evidence="1 2">Belongs to the OprB family.</text>
</comment>
<organism evidence="3 4">
    <name type="scientific">Azospira restricta</name>
    <dbReference type="NCBI Taxonomy" id="404405"/>
    <lineage>
        <taxon>Bacteria</taxon>
        <taxon>Pseudomonadati</taxon>
        <taxon>Pseudomonadota</taxon>
        <taxon>Betaproteobacteria</taxon>
        <taxon>Rhodocyclales</taxon>
        <taxon>Rhodocyclaceae</taxon>
        <taxon>Azospira</taxon>
    </lineage>
</organism>